<dbReference type="Proteomes" id="UP000045545">
    <property type="component" value="Unassembled WGS sequence"/>
</dbReference>
<sequence>MVLNLSPAEFVRRSLELNLFFLRIMKEHAIFLEAGFVGKDKAFIARADHFKNDFTALLRSVKRTVRDH</sequence>
<name>A0A0E4GES7_9FIRM</name>
<dbReference type="EMBL" id="CGIH01000038">
    <property type="protein sequence ID" value="CFX95255.1"/>
    <property type="molecule type" value="Genomic_DNA"/>
</dbReference>
<evidence type="ECO:0000313" key="1">
    <source>
        <dbReference type="EMBL" id="CFX95255.1"/>
    </source>
</evidence>
<accession>A0A0E4GES7</accession>
<dbReference type="RefSeq" id="WP_046499034.1">
    <property type="nucleotide sequence ID" value="NZ_CGIH01000038.1"/>
</dbReference>
<dbReference type="InterPro" id="IPR021328">
    <property type="entry name" value="CotB-like"/>
</dbReference>
<dbReference type="STRING" id="690567.2294"/>
<organism evidence="1 2">
    <name type="scientific">Syntrophomonas zehnderi OL-4</name>
    <dbReference type="NCBI Taxonomy" id="690567"/>
    <lineage>
        <taxon>Bacteria</taxon>
        <taxon>Bacillati</taxon>
        <taxon>Bacillota</taxon>
        <taxon>Clostridia</taxon>
        <taxon>Eubacteriales</taxon>
        <taxon>Syntrophomonadaceae</taxon>
        <taxon>Syntrophomonas</taxon>
    </lineage>
</organism>
<reference evidence="1 2" key="1">
    <citation type="submission" date="2015-03" db="EMBL/GenBank/DDBJ databases">
        <authorList>
            <person name="Murphy D."/>
        </authorList>
    </citation>
    <scope>NUCLEOTIDE SEQUENCE [LARGE SCALE GENOMIC DNA]</scope>
    <source>
        <strain evidence="1 2">OL-4</strain>
    </source>
</reference>
<evidence type="ECO:0000313" key="2">
    <source>
        <dbReference type="Proteomes" id="UP000045545"/>
    </source>
</evidence>
<dbReference type="AlphaFoldDB" id="A0A0E4GES7"/>
<keyword evidence="2" id="KW-1185">Reference proteome</keyword>
<proteinExistence type="predicted"/>
<protein>
    <submittedName>
        <fullName evidence="1">Uncharacterized protein</fullName>
    </submittedName>
</protein>
<dbReference type="SUPFAM" id="SSF158430">
    <property type="entry name" value="Bacillus cereus metalloprotein-like"/>
    <property type="match status" value="1"/>
</dbReference>
<dbReference type="Gene3D" id="1.20.1260.120">
    <property type="entry name" value="Protein of unknown function DUF2935"/>
    <property type="match status" value="1"/>
</dbReference>
<dbReference type="Pfam" id="PF11155">
    <property type="entry name" value="DUF2935"/>
    <property type="match status" value="1"/>
</dbReference>
<gene>
    <name evidence="1" type="ORF">2294</name>
</gene>